<feature type="compositionally biased region" description="Low complexity" evidence="7">
    <location>
        <begin position="1105"/>
        <end position="1114"/>
    </location>
</feature>
<feature type="region of interest" description="Disordered" evidence="7">
    <location>
        <begin position="709"/>
        <end position="754"/>
    </location>
</feature>
<evidence type="ECO:0000313" key="8">
    <source>
        <dbReference type="EMBL" id="KAK2193703.1"/>
    </source>
</evidence>
<feature type="compositionally biased region" description="Polar residues" evidence="7">
    <location>
        <begin position="717"/>
        <end position="726"/>
    </location>
</feature>
<proteinExistence type="inferred from homology"/>
<gene>
    <name evidence="8" type="ORF">NP493_8g08057</name>
</gene>
<evidence type="ECO:0000256" key="4">
    <source>
        <dbReference type="ARBA" id="ARBA00022889"/>
    </source>
</evidence>
<dbReference type="InterPro" id="IPR000225">
    <property type="entry name" value="Armadillo"/>
</dbReference>
<keyword evidence="9" id="KW-1185">Reference proteome</keyword>
<dbReference type="Gene3D" id="1.25.10.10">
    <property type="entry name" value="Leucine-rich Repeat Variant"/>
    <property type="match status" value="1"/>
</dbReference>
<evidence type="ECO:0000256" key="2">
    <source>
        <dbReference type="ARBA" id="ARBA00005462"/>
    </source>
</evidence>
<keyword evidence="3" id="KW-0677">Repeat</keyword>
<name>A0AAD9ULB8_RIDPI</name>
<evidence type="ECO:0000256" key="7">
    <source>
        <dbReference type="SAM" id="MobiDB-lite"/>
    </source>
</evidence>
<evidence type="ECO:0000313" key="9">
    <source>
        <dbReference type="Proteomes" id="UP001209878"/>
    </source>
</evidence>
<accession>A0AAD9ULB8</accession>
<dbReference type="GO" id="GO:0005912">
    <property type="term" value="C:adherens junction"/>
    <property type="evidence" value="ECO:0007669"/>
    <property type="project" value="TreeGrafter"/>
</dbReference>
<dbReference type="Proteomes" id="UP001209878">
    <property type="component" value="Unassembled WGS sequence"/>
</dbReference>
<feature type="compositionally biased region" description="Basic and acidic residues" evidence="7">
    <location>
        <begin position="405"/>
        <end position="421"/>
    </location>
</feature>
<dbReference type="PANTHER" id="PTHR10372:SF27">
    <property type="entry name" value="ADHERENS JUNCTION PROTEIN P120"/>
    <property type="match status" value="1"/>
</dbReference>
<feature type="repeat" description="ARM" evidence="6">
    <location>
        <begin position="518"/>
        <end position="563"/>
    </location>
</feature>
<dbReference type="GO" id="GO:0005886">
    <property type="term" value="C:plasma membrane"/>
    <property type="evidence" value="ECO:0007669"/>
    <property type="project" value="TreeGrafter"/>
</dbReference>
<dbReference type="SMART" id="SM00185">
    <property type="entry name" value="ARM"/>
    <property type="match status" value="7"/>
</dbReference>
<dbReference type="EMBL" id="JAODUO010000008">
    <property type="protein sequence ID" value="KAK2193703.1"/>
    <property type="molecule type" value="Genomic_DNA"/>
</dbReference>
<feature type="repeat" description="ARM" evidence="6">
    <location>
        <begin position="818"/>
        <end position="855"/>
    </location>
</feature>
<reference evidence="8" key="1">
    <citation type="journal article" date="2023" name="Mol. Biol. Evol.">
        <title>Third-Generation Sequencing Reveals the Adaptive Role of the Epigenome in Three Deep-Sea Polychaetes.</title>
        <authorList>
            <person name="Perez M."/>
            <person name="Aroh O."/>
            <person name="Sun Y."/>
            <person name="Lan Y."/>
            <person name="Juniper S.K."/>
            <person name="Young C.R."/>
            <person name="Angers B."/>
            <person name="Qian P.Y."/>
        </authorList>
    </citation>
    <scope>NUCLEOTIDE SEQUENCE</scope>
    <source>
        <strain evidence="8">R07B-5</strain>
    </source>
</reference>
<dbReference type="PROSITE" id="PS50176">
    <property type="entry name" value="ARM_REPEAT"/>
    <property type="match status" value="3"/>
</dbReference>
<feature type="compositionally biased region" description="Pro residues" evidence="7">
    <location>
        <begin position="308"/>
        <end position="317"/>
    </location>
</feature>
<protein>
    <submittedName>
        <fullName evidence="8">Uncharacterized protein</fullName>
    </submittedName>
</protein>
<feature type="repeat" description="ARM" evidence="6">
    <location>
        <begin position="562"/>
        <end position="605"/>
    </location>
</feature>
<keyword evidence="5" id="KW-0965">Cell junction</keyword>
<evidence type="ECO:0000256" key="5">
    <source>
        <dbReference type="ARBA" id="ARBA00022949"/>
    </source>
</evidence>
<dbReference type="InterPro" id="IPR016024">
    <property type="entry name" value="ARM-type_fold"/>
</dbReference>
<feature type="compositionally biased region" description="Basic and acidic residues" evidence="7">
    <location>
        <begin position="1070"/>
        <end position="1093"/>
    </location>
</feature>
<evidence type="ECO:0000256" key="1">
    <source>
        <dbReference type="ARBA" id="ARBA00004282"/>
    </source>
</evidence>
<comment type="similarity">
    <text evidence="2">Belongs to the beta-catenin family.</text>
</comment>
<feature type="compositionally biased region" description="Basic and acidic residues" evidence="7">
    <location>
        <begin position="431"/>
        <end position="440"/>
    </location>
</feature>
<dbReference type="GO" id="GO:0005737">
    <property type="term" value="C:cytoplasm"/>
    <property type="evidence" value="ECO:0007669"/>
    <property type="project" value="TreeGrafter"/>
</dbReference>
<dbReference type="Pfam" id="PF00514">
    <property type="entry name" value="Arm"/>
    <property type="match status" value="2"/>
</dbReference>
<evidence type="ECO:0000256" key="6">
    <source>
        <dbReference type="PROSITE-ProRule" id="PRU00259"/>
    </source>
</evidence>
<dbReference type="GO" id="GO:0098609">
    <property type="term" value="P:cell-cell adhesion"/>
    <property type="evidence" value="ECO:0007669"/>
    <property type="project" value="InterPro"/>
</dbReference>
<sequence length="1152" mass="128441">MTSILPVTTLSASIERRVLHERGLMGDIGEEPADYLRDNDVSGTPHTAPPSGQLYQQHPAMNGQLGGSYNNMALNHMHSPNPSLQSGGSTVQVTQKTVTTVTKTMTSQHDSPRGPNHYGYSPMGSQRDAPTPTRFTFNDFESGVPDSSSQSRLHDSTGVDPSFDQEGLMYRGMDYPDQSGYNGSMASDPRYPDRSQEGSGYPYGDRFDESRPPAGPDTSYQDYNTVNPQQDSFHGDPYANDQRPQYSPRYDPYQDSAAPGGNYDDSRRYPDDSYDARPDNRYGDDRYDDRGEPYRDNQGESSPHRYPEMPPEEPPYGAPDNRYGDDRYGDQPDGTQFRESPPDDRYRESPVVGADPYRGDQYEHSPQGYQDGPQDGVPFASPYQDMPENPYGVSQQPPMGYAPQGDDHSDRTASPPSDRRVGPYQASPHMYHPDRADEPPHQTALLGAPPDRYDPDSIRRSPSMDSQNRDQRWRNPDLTEVIEFLSHPSNAIKANAAAYLQHLCYMDDSVKAKTGSLGGIPALVELVNNEIPEVQRAACGALRNLSYGRANDDNKRAIKNAGGIAALVRLLRKSTDNDIRELVTGILWNLSSCQDLKKPIIDDGLTVLVNTVVIPHTGMDRGMDEIKPQDVVYWSTVFRNASGVLRNVSSDGEYARRKLRECEGLVKAILHIVKAAIGKNDIDNKSVENCVCILRNLSYACQEVEDPEYHRKRKQASRQPATTGESTGCFGPKKKKDAGKGQKGKQDTSYQNSMLHNNPARQHMEVLWYPEVVHIYLPLLSDCTNPETLEAAVGAVQNLAACHWPPSEQIRAAVRKEKGLPIIVELLNLEADRVVNAAAIALRNLAIDQRNKELIGKYAMKQLVTKLPCEGREPEYPISDDTICAIEATLYEVIKNAAEFASLLLSEGGVERLVFIANSKGKYSPKVVKFASSILYTMWQFKDLHSEYKKHNLRESHFITKTMAARSVGMSPPGSADNTLNRPRMDQSGPTVAGYNENTLPYVNRHGGGPNEGPPMAYVDDRTRPYEQDPYVNNRKTQEEMMMNDMTLNSGRGAEIPGASPNFYSTIDGQPRHDPRHDPRQRPDYMQHPDDYRPPGGVPLFSNLPPVGQQQPQPQDDRQEPLYAKVNKQRSQEHMMLEQPPQEGAGGADSWV</sequence>
<dbReference type="PANTHER" id="PTHR10372">
    <property type="entry name" value="PLAKOPHILLIN-RELATED"/>
    <property type="match status" value="1"/>
</dbReference>
<dbReference type="InterPro" id="IPR011989">
    <property type="entry name" value="ARM-like"/>
</dbReference>
<dbReference type="AlphaFoldDB" id="A0AAD9ULB8"/>
<comment type="caution">
    <text evidence="8">The sequence shown here is derived from an EMBL/GenBank/DDBJ whole genome shotgun (WGS) entry which is preliminary data.</text>
</comment>
<feature type="compositionally biased region" description="Polar residues" evidence="7">
    <location>
        <begin position="218"/>
        <end position="232"/>
    </location>
</feature>
<dbReference type="InterPro" id="IPR028435">
    <property type="entry name" value="Plakophilin/d_Catenin"/>
</dbReference>
<feature type="region of interest" description="Disordered" evidence="7">
    <location>
        <begin position="1048"/>
        <end position="1152"/>
    </location>
</feature>
<organism evidence="8 9">
    <name type="scientific">Ridgeia piscesae</name>
    <name type="common">Tubeworm</name>
    <dbReference type="NCBI Taxonomy" id="27915"/>
    <lineage>
        <taxon>Eukaryota</taxon>
        <taxon>Metazoa</taxon>
        <taxon>Spiralia</taxon>
        <taxon>Lophotrochozoa</taxon>
        <taxon>Annelida</taxon>
        <taxon>Polychaeta</taxon>
        <taxon>Sedentaria</taxon>
        <taxon>Canalipalpata</taxon>
        <taxon>Sabellida</taxon>
        <taxon>Siboglinidae</taxon>
        <taxon>Ridgeia</taxon>
    </lineage>
</organism>
<dbReference type="SUPFAM" id="SSF48371">
    <property type="entry name" value="ARM repeat"/>
    <property type="match status" value="1"/>
</dbReference>
<comment type="subcellular location">
    <subcellularLocation>
        <location evidence="1">Cell junction</location>
    </subcellularLocation>
</comment>
<evidence type="ECO:0000256" key="3">
    <source>
        <dbReference type="ARBA" id="ARBA00022737"/>
    </source>
</evidence>
<feature type="compositionally biased region" description="Basic and acidic residues" evidence="7">
    <location>
        <begin position="264"/>
        <end position="307"/>
    </location>
</feature>
<dbReference type="GO" id="GO:0005634">
    <property type="term" value="C:nucleus"/>
    <property type="evidence" value="ECO:0007669"/>
    <property type="project" value="TreeGrafter"/>
</dbReference>
<keyword evidence="4" id="KW-0130">Cell adhesion</keyword>
<feature type="region of interest" description="Disordered" evidence="7">
    <location>
        <begin position="100"/>
        <end position="474"/>
    </location>
</feature>